<dbReference type="PANTHER" id="PTHR33221:SF4">
    <property type="entry name" value="HTH-TYPE TRANSCRIPTIONAL REPRESSOR NSRR"/>
    <property type="match status" value="1"/>
</dbReference>
<dbReference type="NCBIfam" id="TIGR00738">
    <property type="entry name" value="rrf2_super"/>
    <property type="match status" value="1"/>
</dbReference>
<dbReference type="InterPro" id="IPR036390">
    <property type="entry name" value="WH_DNA-bd_sf"/>
</dbReference>
<keyword evidence="1" id="KW-0238">DNA-binding</keyword>
<dbReference type="STRING" id="416944.SAMN05421548_10639"/>
<gene>
    <name evidence="2" type="ORF">SAMN05421548_10639</name>
</gene>
<dbReference type="InterPro" id="IPR036388">
    <property type="entry name" value="WH-like_DNA-bd_sf"/>
</dbReference>
<dbReference type="SUPFAM" id="SSF46785">
    <property type="entry name" value="Winged helix' DNA-binding domain"/>
    <property type="match status" value="1"/>
</dbReference>
<dbReference type="AlphaFoldDB" id="A0A1G6KYR0"/>
<organism evidence="2 3">
    <name type="scientific">Paraburkholderia lycopersici</name>
    <dbReference type="NCBI Taxonomy" id="416944"/>
    <lineage>
        <taxon>Bacteria</taxon>
        <taxon>Pseudomonadati</taxon>
        <taxon>Pseudomonadota</taxon>
        <taxon>Betaproteobacteria</taxon>
        <taxon>Burkholderiales</taxon>
        <taxon>Burkholderiaceae</taxon>
        <taxon>Paraburkholderia</taxon>
    </lineage>
</organism>
<evidence type="ECO:0000313" key="2">
    <source>
        <dbReference type="EMBL" id="SDC36063.1"/>
    </source>
</evidence>
<evidence type="ECO:0000256" key="1">
    <source>
        <dbReference type="ARBA" id="ARBA00023125"/>
    </source>
</evidence>
<dbReference type="GO" id="GO:0003700">
    <property type="term" value="F:DNA-binding transcription factor activity"/>
    <property type="evidence" value="ECO:0007669"/>
    <property type="project" value="TreeGrafter"/>
</dbReference>
<dbReference type="Gene3D" id="1.10.10.10">
    <property type="entry name" value="Winged helix-like DNA-binding domain superfamily/Winged helix DNA-binding domain"/>
    <property type="match status" value="1"/>
</dbReference>
<dbReference type="InterPro" id="IPR000944">
    <property type="entry name" value="Tscrpt_reg_Rrf2"/>
</dbReference>
<proteinExistence type="predicted"/>
<dbReference type="Pfam" id="PF02082">
    <property type="entry name" value="Rrf2"/>
    <property type="match status" value="1"/>
</dbReference>
<keyword evidence="3" id="KW-1185">Reference proteome</keyword>
<dbReference type="GO" id="GO:0003677">
    <property type="term" value="F:DNA binding"/>
    <property type="evidence" value="ECO:0007669"/>
    <property type="project" value="UniProtKB-KW"/>
</dbReference>
<accession>A0A1G6KYR0</accession>
<dbReference type="GO" id="GO:0005829">
    <property type="term" value="C:cytosol"/>
    <property type="evidence" value="ECO:0007669"/>
    <property type="project" value="TreeGrafter"/>
</dbReference>
<dbReference type="PANTHER" id="PTHR33221">
    <property type="entry name" value="WINGED HELIX-TURN-HELIX TRANSCRIPTIONAL REGULATOR, RRF2 FAMILY"/>
    <property type="match status" value="1"/>
</dbReference>
<reference evidence="3" key="1">
    <citation type="submission" date="2016-09" db="EMBL/GenBank/DDBJ databases">
        <authorList>
            <person name="Varghese N."/>
            <person name="Submissions S."/>
        </authorList>
    </citation>
    <scope>NUCLEOTIDE SEQUENCE [LARGE SCALE GENOMIC DNA]</scope>
    <source>
        <strain evidence="3">TNe-862</strain>
    </source>
</reference>
<protein>
    <submittedName>
        <fullName evidence="2">Transcriptional regulator, BadM/Rrf2 family</fullName>
    </submittedName>
</protein>
<name>A0A1G6KYR0_9BURK</name>
<dbReference type="EMBL" id="FMYQ01000006">
    <property type="protein sequence ID" value="SDC36063.1"/>
    <property type="molecule type" value="Genomic_DNA"/>
</dbReference>
<sequence>MQNAHHTQFGQNLRAPCMLMYGFCPRLAVDNANVNTTAMRLTDYTDYSLRVMLYLALRRDGLATIQEISDAYGVSKNHLMKVVQRLGELGWVDTIRGRNGGLRIAPASLDLSVGAVVRQTESDFALVGCFPDEHGERRSCVIEPQCRLKHALAAARDAFLAELDRHTIGELAQPAGALTGLLGLAPIRIMPRAQASRPASSRGH</sequence>
<dbReference type="Proteomes" id="UP000198908">
    <property type="component" value="Unassembled WGS sequence"/>
</dbReference>
<evidence type="ECO:0000313" key="3">
    <source>
        <dbReference type="Proteomes" id="UP000198908"/>
    </source>
</evidence>
<dbReference type="PROSITE" id="PS51197">
    <property type="entry name" value="HTH_RRF2_2"/>
    <property type="match status" value="1"/>
</dbReference>